<evidence type="ECO:0000256" key="1">
    <source>
        <dbReference type="SAM" id="MobiDB-lite"/>
    </source>
</evidence>
<proteinExistence type="predicted"/>
<feature type="region of interest" description="Disordered" evidence="1">
    <location>
        <begin position="58"/>
        <end position="78"/>
    </location>
</feature>
<evidence type="ECO:0000313" key="3">
    <source>
        <dbReference type="Proteomes" id="UP001302676"/>
    </source>
</evidence>
<reference evidence="2" key="2">
    <citation type="submission" date="2023-05" db="EMBL/GenBank/DDBJ databases">
        <authorList>
            <consortium name="Lawrence Berkeley National Laboratory"/>
            <person name="Steindorff A."/>
            <person name="Hensen N."/>
            <person name="Bonometti L."/>
            <person name="Westerberg I."/>
            <person name="Brannstrom I.O."/>
            <person name="Guillou S."/>
            <person name="Cros-Aarteil S."/>
            <person name="Calhoun S."/>
            <person name="Haridas S."/>
            <person name="Kuo A."/>
            <person name="Mondo S."/>
            <person name="Pangilinan J."/>
            <person name="Riley R."/>
            <person name="Labutti K."/>
            <person name="Andreopoulos B."/>
            <person name="Lipzen A."/>
            <person name="Chen C."/>
            <person name="Yanf M."/>
            <person name="Daum C."/>
            <person name="Ng V."/>
            <person name="Clum A."/>
            <person name="Ohm R."/>
            <person name="Martin F."/>
            <person name="Silar P."/>
            <person name="Natvig D."/>
            <person name="Lalanne C."/>
            <person name="Gautier V."/>
            <person name="Ament-Velasquez S.L."/>
            <person name="Kruys A."/>
            <person name="Hutchinson M.I."/>
            <person name="Powell A.J."/>
            <person name="Barry K."/>
            <person name="Miller A.N."/>
            <person name="Grigoriev I.V."/>
            <person name="Debuchy R."/>
            <person name="Gladieux P."/>
            <person name="Thoren M.H."/>
            <person name="Johannesson H."/>
        </authorList>
    </citation>
    <scope>NUCLEOTIDE SEQUENCE</scope>
    <source>
        <strain evidence="2">CBS 141.50</strain>
    </source>
</reference>
<name>A0AAN6ZJT6_9PEZI</name>
<organism evidence="2 3">
    <name type="scientific">Dichotomopilus funicola</name>
    <dbReference type="NCBI Taxonomy" id="1934379"/>
    <lineage>
        <taxon>Eukaryota</taxon>
        <taxon>Fungi</taxon>
        <taxon>Dikarya</taxon>
        <taxon>Ascomycota</taxon>
        <taxon>Pezizomycotina</taxon>
        <taxon>Sordariomycetes</taxon>
        <taxon>Sordariomycetidae</taxon>
        <taxon>Sordariales</taxon>
        <taxon>Chaetomiaceae</taxon>
        <taxon>Dichotomopilus</taxon>
    </lineage>
</organism>
<gene>
    <name evidence="2" type="ORF">C8A04DRAFT_30457</name>
</gene>
<evidence type="ECO:0000313" key="2">
    <source>
        <dbReference type="EMBL" id="KAK4141905.1"/>
    </source>
</evidence>
<dbReference type="RefSeq" id="XP_062635276.1">
    <property type="nucleotide sequence ID" value="XM_062781382.1"/>
</dbReference>
<dbReference type="Proteomes" id="UP001302676">
    <property type="component" value="Unassembled WGS sequence"/>
</dbReference>
<feature type="compositionally biased region" description="Basic and acidic residues" evidence="1">
    <location>
        <begin position="58"/>
        <end position="72"/>
    </location>
</feature>
<dbReference type="GeneID" id="87817995"/>
<sequence>MDGAAAEASSNATSRTPLLPGLSINQLAARHPRQRLLVHPFFWTGRYLDLLGCRAHFDNEPDKSPSQRKRVEPSGPTSSKLEQYLAAALECQLDNNEYCTAIYRMFVSLGHRVSLNR</sequence>
<reference evidence="2" key="1">
    <citation type="journal article" date="2023" name="Mol. Phylogenet. Evol.">
        <title>Genome-scale phylogeny and comparative genomics of the fungal order Sordariales.</title>
        <authorList>
            <person name="Hensen N."/>
            <person name="Bonometti L."/>
            <person name="Westerberg I."/>
            <person name="Brannstrom I.O."/>
            <person name="Guillou S."/>
            <person name="Cros-Aarteil S."/>
            <person name="Calhoun S."/>
            <person name="Haridas S."/>
            <person name="Kuo A."/>
            <person name="Mondo S."/>
            <person name="Pangilinan J."/>
            <person name="Riley R."/>
            <person name="LaButti K."/>
            <person name="Andreopoulos B."/>
            <person name="Lipzen A."/>
            <person name="Chen C."/>
            <person name="Yan M."/>
            <person name="Daum C."/>
            <person name="Ng V."/>
            <person name="Clum A."/>
            <person name="Steindorff A."/>
            <person name="Ohm R.A."/>
            <person name="Martin F."/>
            <person name="Silar P."/>
            <person name="Natvig D.O."/>
            <person name="Lalanne C."/>
            <person name="Gautier V."/>
            <person name="Ament-Velasquez S.L."/>
            <person name="Kruys A."/>
            <person name="Hutchinson M.I."/>
            <person name="Powell A.J."/>
            <person name="Barry K."/>
            <person name="Miller A.N."/>
            <person name="Grigoriev I.V."/>
            <person name="Debuchy R."/>
            <person name="Gladieux P."/>
            <person name="Hiltunen Thoren M."/>
            <person name="Johannesson H."/>
        </authorList>
    </citation>
    <scope>NUCLEOTIDE SEQUENCE</scope>
    <source>
        <strain evidence="2">CBS 141.50</strain>
    </source>
</reference>
<dbReference type="AlphaFoldDB" id="A0AAN6ZJT6"/>
<dbReference type="EMBL" id="MU853604">
    <property type="protein sequence ID" value="KAK4141905.1"/>
    <property type="molecule type" value="Genomic_DNA"/>
</dbReference>
<accession>A0AAN6ZJT6</accession>
<comment type="caution">
    <text evidence="2">The sequence shown here is derived from an EMBL/GenBank/DDBJ whole genome shotgun (WGS) entry which is preliminary data.</text>
</comment>
<protein>
    <submittedName>
        <fullName evidence="2">Uncharacterized protein</fullName>
    </submittedName>
</protein>
<keyword evidence="3" id="KW-1185">Reference proteome</keyword>